<dbReference type="EMBL" id="RBDY01000010">
    <property type="protein sequence ID" value="RKN21754.1"/>
    <property type="molecule type" value="Genomic_DNA"/>
</dbReference>
<keyword evidence="3" id="KW-1185">Reference proteome</keyword>
<accession>A0A3A9WLH5</accession>
<dbReference type="Proteomes" id="UP000275024">
    <property type="component" value="Unassembled WGS sequence"/>
</dbReference>
<name>A0A3A9WLH5_9ACTN</name>
<sequence length="147" mass="16255">MRPAHFHAYHWQGERRVFDQESARRPGTPEFLTNRCTPMRLADWLLRPATSITRTCQDAPGAAAWFRREMARAAPAFAVDHDRATAEPRAAAAADALARGRDVHAGWYLRGTGFLTLDVIACSPNATVPDHPCPLTRTQGYPVMSGT</sequence>
<dbReference type="OrthoDB" id="4320824at2"/>
<dbReference type="Proteomes" id="UP000268652">
    <property type="component" value="Unassembled WGS sequence"/>
</dbReference>
<gene>
    <name evidence="2" type="ORF">D7318_15405</name>
    <name evidence="1" type="ORF">D7319_14450</name>
</gene>
<organism evidence="1 4">
    <name type="scientific">Streptomyces radicis</name>
    <dbReference type="NCBI Taxonomy" id="1750517"/>
    <lineage>
        <taxon>Bacteria</taxon>
        <taxon>Bacillati</taxon>
        <taxon>Actinomycetota</taxon>
        <taxon>Actinomycetes</taxon>
        <taxon>Kitasatosporales</taxon>
        <taxon>Streptomycetaceae</taxon>
        <taxon>Streptomyces</taxon>
    </lineage>
</organism>
<evidence type="ECO:0000313" key="4">
    <source>
        <dbReference type="Proteomes" id="UP000275024"/>
    </source>
</evidence>
<evidence type="ECO:0000313" key="2">
    <source>
        <dbReference type="EMBL" id="RKN21754.1"/>
    </source>
</evidence>
<dbReference type="EMBL" id="RBDX01000010">
    <property type="protein sequence ID" value="RKN08596.1"/>
    <property type="molecule type" value="Genomic_DNA"/>
</dbReference>
<evidence type="ECO:0000313" key="3">
    <source>
        <dbReference type="Proteomes" id="UP000268652"/>
    </source>
</evidence>
<evidence type="ECO:0000313" key="1">
    <source>
        <dbReference type="EMBL" id="RKN08596.1"/>
    </source>
</evidence>
<dbReference type="AlphaFoldDB" id="A0A3A9WLH5"/>
<reference evidence="3 4" key="1">
    <citation type="submission" date="2018-09" db="EMBL/GenBank/DDBJ databases">
        <title>Streptomyces sp. nov. DS1-2, an endophytic actinomycete isolated from roots of Dendrobium scabrilingue.</title>
        <authorList>
            <person name="Kuncharoen N."/>
            <person name="Kudo T."/>
            <person name="Ohkuma M."/>
            <person name="Yuki M."/>
            <person name="Tanasupawat S."/>
        </authorList>
    </citation>
    <scope>NUCLEOTIDE SEQUENCE [LARGE SCALE GENOMIC DNA]</scope>
    <source>
        <strain evidence="1 4">AZ1-7</strain>
        <strain evidence="2 3">DS1-2</strain>
    </source>
</reference>
<protein>
    <submittedName>
        <fullName evidence="1">Uncharacterized protein</fullName>
    </submittedName>
</protein>
<comment type="caution">
    <text evidence="1">The sequence shown here is derived from an EMBL/GenBank/DDBJ whole genome shotgun (WGS) entry which is preliminary data.</text>
</comment>
<proteinExistence type="predicted"/>
<dbReference type="RefSeq" id="WP_120697676.1">
    <property type="nucleotide sequence ID" value="NZ_RBDX01000010.1"/>
</dbReference>